<name>A0A096LRE6_POEFO</name>
<dbReference type="Proteomes" id="UP000028760">
    <property type="component" value="Unassembled WGS sequence"/>
</dbReference>
<reference evidence="1" key="2">
    <citation type="submission" date="2025-08" db="UniProtKB">
        <authorList>
            <consortium name="Ensembl"/>
        </authorList>
    </citation>
    <scope>IDENTIFICATION</scope>
</reference>
<reference evidence="1" key="3">
    <citation type="submission" date="2025-09" db="UniProtKB">
        <authorList>
            <consortium name="Ensembl"/>
        </authorList>
    </citation>
    <scope>IDENTIFICATION</scope>
</reference>
<protein>
    <recommendedName>
        <fullName evidence="3">Ig-like domain-containing protein</fullName>
    </recommendedName>
</protein>
<dbReference type="SUPFAM" id="SSF48726">
    <property type="entry name" value="Immunoglobulin"/>
    <property type="match status" value="1"/>
</dbReference>
<reference evidence="2" key="1">
    <citation type="submission" date="2013-10" db="EMBL/GenBank/DDBJ databases">
        <authorList>
            <person name="Schartl M."/>
            <person name="Warren W."/>
        </authorList>
    </citation>
    <scope>NUCLEOTIDE SEQUENCE [LARGE SCALE GENOMIC DNA]</scope>
    <source>
        <strain evidence="2">female</strain>
    </source>
</reference>
<proteinExistence type="predicted"/>
<dbReference type="Gene3D" id="2.60.40.10">
    <property type="entry name" value="Immunoglobulins"/>
    <property type="match status" value="1"/>
</dbReference>
<dbReference type="EMBL" id="AYCK01010372">
    <property type="status" value="NOT_ANNOTATED_CDS"/>
    <property type="molecule type" value="Genomic_DNA"/>
</dbReference>
<keyword evidence="2" id="KW-1185">Reference proteome</keyword>
<evidence type="ECO:0000313" key="2">
    <source>
        <dbReference type="Proteomes" id="UP000028760"/>
    </source>
</evidence>
<dbReference type="AlphaFoldDB" id="A0A096LRE6"/>
<dbReference type="InterPro" id="IPR036179">
    <property type="entry name" value="Ig-like_dom_sf"/>
</dbReference>
<organism evidence="1 2">
    <name type="scientific">Poecilia formosa</name>
    <name type="common">Amazon molly</name>
    <name type="synonym">Limia formosa</name>
    <dbReference type="NCBI Taxonomy" id="48698"/>
    <lineage>
        <taxon>Eukaryota</taxon>
        <taxon>Metazoa</taxon>
        <taxon>Chordata</taxon>
        <taxon>Craniata</taxon>
        <taxon>Vertebrata</taxon>
        <taxon>Euteleostomi</taxon>
        <taxon>Actinopterygii</taxon>
        <taxon>Neopterygii</taxon>
        <taxon>Teleostei</taxon>
        <taxon>Neoteleostei</taxon>
        <taxon>Acanthomorphata</taxon>
        <taxon>Ovalentaria</taxon>
        <taxon>Atherinomorphae</taxon>
        <taxon>Cyprinodontiformes</taxon>
        <taxon>Poeciliidae</taxon>
        <taxon>Poeciliinae</taxon>
        <taxon>Poecilia</taxon>
    </lineage>
</organism>
<dbReference type="Ensembl" id="ENSPFOT00000023696.1">
    <property type="protein sequence ID" value="ENSPFOP00000021737.1"/>
    <property type="gene ID" value="ENSPFOG00000023887.1"/>
</dbReference>
<sequence>HSFLSTATMRSSLPSFFIVQTGDDVTLPTGNRFNQENCEGSIWIFTDPETREPVVLVDSGQLTDIAETKLNRLLLAADCSLVIKNVSVHDVGSYTSRTFFLDQLQGPDFQIYVFIINLSEQKEDDRVTLFCSMLEFAHCIHSVRWMFEGEEEVTSEVEISTGSCSSNVTFTSTNPEQKSALYRSLKCEVMNPYTDEVWRFVFRPQASGEKSG</sequence>
<evidence type="ECO:0008006" key="3">
    <source>
        <dbReference type="Google" id="ProtNLM"/>
    </source>
</evidence>
<dbReference type="InterPro" id="IPR013783">
    <property type="entry name" value="Ig-like_fold"/>
</dbReference>
<accession>A0A096LRE6</accession>
<evidence type="ECO:0000313" key="1">
    <source>
        <dbReference type="Ensembl" id="ENSPFOP00000021737.1"/>
    </source>
</evidence>
<dbReference type="GeneTree" id="ENSGT00930000151352"/>